<proteinExistence type="predicted"/>
<evidence type="ECO:0000313" key="2">
    <source>
        <dbReference type="EMBL" id="SHH99995.1"/>
    </source>
</evidence>
<reference evidence="2 3" key="1">
    <citation type="submission" date="2016-11" db="EMBL/GenBank/DDBJ databases">
        <authorList>
            <person name="Jaros S."/>
            <person name="Januszkiewicz K."/>
            <person name="Wedrychowicz H."/>
        </authorList>
    </citation>
    <scope>NUCLEOTIDE SEQUENCE [LARGE SCALE GENOMIC DNA]</scope>
    <source>
        <strain evidence="2 3">CECT 7868</strain>
    </source>
</reference>
<protein>
    <recommendedName>
        <fullName evidence="4">Lipoprotein</fullName>
    </recommendedName>
</protein>
<dbReference type="Proteomes" id="UP000184608">
    <property type="component" value="Unassembled WGS sequence"/>
</dbReference>
<accession>A0A1M5XJE9</accession>
<evidence type="ECO:0000256" key="1">
    <source>
        <dbReference type="SAM" id="SignalP"/>
    </source>
</evidence>
<keyword evidence="3" id="KW-1185">Reference proteome</keyword>
<dbReference type="OrthoDB" id="5917937at2"/>
<feature type="chain" id="PRO_5013246066" description="Lipoprotein" evidence="1">
    <location>
        <begin position="21"/>
        <end position="128"/>
    </location>
</feature>
<dbReference type="AlphaFoldDB" id="A0A1M5XJE9"/>
<name>A0A1M5XJE9_9VIBR</name>
<organism evidence="2 3">
    <name type="scientific">Vibrio aerogenes CECT 7868</name>
    <dbReference type="NCBI Taxonomy" id="1216006"/>
    <lineage>
        <taxon>Bacteria</taxon>
        <taxon>Pseudomonadati</taxon>
        <taxon>Pseudomonadota</taxon>
        <taxon>Gammaproteobacteria</taxon>
        <taxon>Vibrionales</taxon>
        <taxon>Vibrionaceae</taxon>
        <taxon>Vibrio</taxon>
    </lineage>
</organism>
<sequence length="128" mass="14377">MKSLLMVVCALLMTACSSQSFPVLSDSQGWQQWGYDQGFQGLNPASVTELTELGARNLTDERYADYIQGYRAGNQAYCAQDPFESGKMQRPYYGACDESHPDFRAAYEQGQWEDDVTSGAYMSESDYE</sequence>
<dbReference type="RefSeq" id="WP_073602950.1">
    <property type="nucleotide sequence ID" value="NZ_FQXZ01000012.1"/>
</dbReference>
<evidence type="ECO:0000313" key="3">
    <source>
        <dbReference type="Proteomes" id="UP000184608"/>
    </source>
</evidence>
<dbReference type="PROSITE" id="PS51257">
    <property type="entry name" value="PROKAR_LIPOPROTEIN"/>
    <property type="match status" value="1"/>
</dbReference>
<dbReference type="Pfam" id="PF10973">
    <property type="entry name" value="DUF2799"/>
    <property type="match status" value="1"/>
</dbReference>
<keyword evidence="1" id="KW-0732">Signal</keyword>
<feature type="signal peptide" evidence="1">
    <location>
        <begin position="1"/>
        <end position="20"/>
    </location>
</feature>
<gene>
    <name evidence="2" type="ORF">VA7868_01190</name>
</gene>
<dbReference type="InterPro" id="IPR021242">
    <property type="entry name" value="DUF2799"/>
</dbReference>
<evidence type="ECO:0008006" key="4">
    <source>
        <dbReference type="Google" id="ProtNLM"/>
    </source>
</evidence>
<dbReference type="EMBL" id="FQXZ01000012">
    <property type="protein sequence ID" value="SHH99995.1"/>
    <property type="molecule type" value="Genomic_DNA"/>
</dbReference>